<comment type="caution">
    <text evidence="1">The sequence shown here is derived from an EMBL/GenBank/DDBJ whole genome shotgun (WGS) entry which is preliminary data.</text>
</comment>
<keyword evidence="2" id="KW-1185">Reference proteome</keyword>
<evidence type="ECO:0000313" key="2">
    <source>
        <dbReference type="Proteomes" id="UP001501725"/>
    </source>
</evidence>
<sequence length="81" mass="9160">MGAEWVIAAAGTVAGEGKRLAANIAFKQGPVRRVRWYARQNSVAERQKEALNAAKWRSGRRNFDFLLFTSDFIPYLCPPNF</sequence>
<name>A0ABP8GZX3_9BACT</name>
<accession>A0ABP8GZX3</accession>
<reference evidence="2" key="1">
    <citation type="journal article" date="2019" name="Int. J. Syst. Evol. Microbiol.">
        <title>The Global Catalogue of Microorganisms (GCM) 10K type strain sequencing project: providing services to taxonomists for standard genome sequencing and annotation.</title>
        <authorList>
            <consortium name="The Broad Institute Genomics Platform"/>
            <consortium name="The Broad Institute Genome Sequencing Center for Infectious Disease"/>
            <person name="Wu L."/>
            <person name="Ma J."/>
        </authorList>
    </citation>
    <scope>NUCLEOTIDE SEQUENCE [LARGE SCALE GENOMIC DNA]</scope>
    <source>
        <strain evidence="2">JCM 17919</strain>
    </source>
</reference>
<organism evidence="1 2">
    <name type="scientific">Flaviaesturariibacter amylovorans</name>
    <dbReference type="NCBI Taxonomy" id="1084520"/>
    <lineage>
        <taxon>Bacteria</taxon>
        <taxon>Pseudomonadati</taxon>
        <taxon>Bacteroidota</taxon>
        <taxon>Chitinophagia</taxon>
        <taxon>Chitinophagales</taxon>
        <taxon>Chitinophagaceae</taxon>
        <taxon>Flaviaestuariibacter</taxon>
    </lineage>
</organism>
<protein>
    <submittedName>
        <fullName evidence="1">Uncharacterized protein</fullName>
    </submittedName>
</protein>
<dbReference type="Proteomes" id="UP001501725">
    <property type="component" value="Unassembled WGS sequence"/>
</dbReference>
<dbReference type="EMBL" id="BAABGY010000007">
    <property type="protein sequence ID" value="GAA4332197.1"/>
    <property type="molecule type" value="Genomic_DNA"/>
</dbReference>
<evidence type="ECO:0000313" key="1">
    <source>
        <dbReference type="EMBL" id="GAA4332197.1"/>
    </source>
</evidence>
<proteinExistence type="predicted"/>
<gene>
    <name evidence="1" type="ORF">GCM10023184_24630</name>
</gene>